<dbReference type="HOGENOM" id="CLU_000445_107_26_6"/>
<evidence type="ECO:0000256" key="2">
    <source>
        <dbReference type="PROSITE-ProRule" id="PRU00284"/>
    </source>
</evidence>
<evidence type="ECO:0000259" key="5">
    <source>
        <dbReference type="PROSITE" id="PS50113"/>
    </source>
</evidence>
<evidence type="ECO:0000313" key="6">
    <source>
        <dbReference type="EMBL" id="EWC41408.1"/>
    </source>
</evidence>
<dbReference type="PROSITE" id="PS50112">
    <property type="entry name" value="PAS"/>
    <property type="match status" value="2"/>
</dbReference>
<dbReference type="SMART" id="SM00086">
    <property type="entry name" value="PAC"/>
    <property type="match status" value="2"/>
</dbReference>
<dbReference type="InterPro" id="IPR013656">
    <property type="entry name" value="PAS_4"/>
</dbReference>
<dbReference type="NCBIfam" id="TIGR00229">
    <property type="entry name" value="sensory_box"/>
    <property type="match status" value="2"/>
</dbReference>
<dbReference type="CDD" id="cd00130">
    <property type="entry name" value="PAS"/>
    <property type="match status" value="2"/>
</dbReference>
<evidence type="ECO:0000259" key="3">
    <source>
        <dbReference type="PROSITE" id="PS50111"/>
    </source>
</evidence>
<dbReference type="GO" id="GO:0006935">
    <property type="term" value="P:chemotaxis"/>
    <property type="evidence" value="ECO:0007669"/>
    <property type="project" value="UniProtKB-ARBA"/>
</dbReference>
<dbReference type="Pfam" id="PF08448">
    <property type="entry name" value="PAS_4"/>
    <property type="match status" value="1"/>
</dbReference>
<dbReference type="Proteomes" id="UP000026923">
    <property type="component" value="Unassembled WGS sequence"/>
</dbReference>
<comment type="caution">
    <text evidence="6">The sequence shown here is derived from an EMBL/GenBank/DDBJ whole genome shotgun (WGS) entry which is preliminary data.</text>
</comment>
<dbReference type="InterPro" id="IPR050903">
    <property type="entry name" value="Bact_Chemotaxis_MeTrfase"/>
</dbReference>
<dbReference type="GO" id="GO:0016301">
    <property type="term" value="F:kinase activity"/>
    <property type="evidence" value="ECO:0007669"/>
    <property type="project" value="UniProtKB-KW"/>
</dbReference>
<dbReference type="InterPro" id="IPR000700">
    <property type="entry name" value="PAS-assoc_C"/>
</dbReference>
<feature type="domain" description="PAS" evidence="4">
    <location>
        <begin position="39"/>
        <end position="63"/>
    </location>
</feature>
<sequence>MFSAALKNELARCKKELTDALALRETLDRSQAIIEFLPNGTILHANANFLQTMGYRLEEIVGQHHRLFCEAALTNSSEYQQFWARLAKGEFIRERFLRLDSQRRDVWLEATYNPIHDANGQVAKVIKLATNITTSLVKQHEQDAMIAALSRSMAVIEFNPAGEVLAANENFLSVMGYSKQEIMGQHHRKFCAKGEADSHRYQQFWQQLNSGQYVSGRFERRNRHGQVVWLEASYNPVFDTRGKLYKIVKFAADITANVLAQKAESESAYLAYETAQKTDAEARAGAGIVNSTVDVVQGIAIELNQAAERIAAVSQQSDAIKTIVQSIRGIADQTNLLALNAAIEAARAGEQGRGFAVVADEVRNLAVRTTLATEEIVKVVTHNHELAQDAVASMRDSCAKVDQGVLLAHEAGQAIEGIRAGAQRVVTAIQNLAHKDRSDLTHSS</sequence>
<dbReference type="PANTHER" id="PTHR24422">
    <property type="entry name" value="CHEMOTAXIS PROTEIN METHYLTRANSFERASE"/>
    <property type="match status" value="1"/>
</dbReference>
<keyword evidence="1" id="KW-0418">Kinase</keyword>
<accession>A0A061JS28</accession>
<dbReference type="PROSITE" id="PS50111">
    <property type="entry name" value="CHEMOTAXIS_TRANSDUC_2"/>
    <property type="match status" value="1"/>
</dbReference>
<evidence type="ECO:0000256" key="1">
    <source>
        <dbReference type="ARBA" id="ARBA00022777"/>
    </source>
</evidence>
<keyword evidence="1" id="KW-0808">Transferase</keyword>
<dbReference type="GO" id="GO:0007165">
    <property type="term" value="P:signal transduction"/>
    <property type="evidence" value="ECO:0007669"/>
    <property type="project" value="UniProtKB-KW"/>
</dbReference>
<name>A0A061JS28_STUST</name>
<dbReference type="EMBL" id="AMCZ02000010">
    <property type="protein sequence ID" value="EWC41408.1"/>
    <property type="molecule type" value="Genomic_DNA"/>
</dbReference>
<gene>
    <name evidence="6" type="ORF">B597_009560</name>
</gene>
<organism evidence="6 7">
    <name type="scientific">Stutzerimonas stutzeri KOS6</name>
    <dbReference type="NCBI Taxonomy" id="1218352"/>
    <lineage>
        <taxon>Bacteria</taxon>
        <taxon>Pseudomonadati</taxon>
        <taxon>Pseudomonadota</taxon>
        <taxon>Gammaproteobacteria</taxon>
        <taxon>Pseudomonadales</taxon>
        <taxon>Pseudomonadaceae</taxon>
        <taxon>Stutzerimonas</taxon>
    </lineage>
</organism>
<feature type="domain" description="PAC" evidence="5">
    <location>
        <begin position="212"/>
        <end position="266"/>
    </location>
</feature>
<feature type="domain" description="PAS" evidence="4">
    <location>
        <begin position="155"/>
        <end position="185"/>
    </location>
</feature>
<evidence type="ECO:0000259" key="4">
    <source>
        <dbReference type="PROSITE" id="PS50112"/>
    </source>
</evidence>
<dbReference type="SMART" id="SM00091">
    <property type="entry name" value="PAS"/>
    <property type="match status" value="2"/>
</dbReference>
<protein>
    <submittedName>
        <fullName evidence="6">Pili assembly chaperone</fullName>
    </submittedName>
</protein>
<dbReference type="Gene3D" id="3.30.450.20">
    <property type="entry name" value="PAS domain"/>
    <property type="match status" value="2"/>
</dbReference>
<dbReference type="GO" id="GO:0016020">
    <property type="term" value="C:membrane"/>
    <property type="evidence" value="ECO:0007669"/>
    <property type="project" value="InterPro"/>
</dbReference>
<reference evidence="6 7" key="1">
    <citation type="journal article" date="2013" name="Genome Announc.">
        <title>Draft Genome of the Nitrogen-Fixing Bacterium Pseudomonas stutzeri Strain KOS6 Isolated from Industrial Hydrocarbon Sludge.</title>
        <authorList>
            <person name="Grigoryeva T.V."/>
            <person name="Laikov A.V."/>
            <person name="Naumova R.P."/>
            <person name="Manolov A.I."/>
            <person name="Larin A.K."/>
            <person name="Karpova I.Y."/>
            <person name="Semashko T.A."/>
            <person name="Alexeev D.G."/>
            <person name="Kostryukova E.S."/>
            <person name="Muller R."/>
            <person name="Govorun V.M."/>
        </authorList>
    </citation>
    <scope>NUCLEOTIDE SEQUENCE [LARGE SCALE GENOMIC DNA]</scope>
    <source>
        <strain evidence="6 7">KOS6</strain>
    </source>
</reference>
<dbReference type="InterPro" id="IPR035965">
    <property type="entry name" value="PAS-like_dom_sf"/>
</dbReference>
<dbReference type="InterPro" id="IPR013655">
    <property type="entry name" value="PAS_fold_3"/>
</dbReference>
<dbReference type="SMART" id="SM00283">
    <property type="entry name" value="MA"/>
    <property type="match status" value="1"/>
</dbReference>
<dbReference type="PROSITE" id="PS50113">
    <property type="entry name" value="PAC"/>
    <property type="match status" value="1"/>
</dbReference>
<feature type="domain" description="Methyl-accepting transducer" evidence="3">
    <location>
        <begin position="265"/>
        <end position="444"/>
    </location>
</feature>
<proteinExistence type="predicted"/>
<dbReference type="AlphaFoldDB" id="A0A061JS28"/>
<dbReference type="InterPro" id="IPR001610">
    <property type="entry name" value="PAC"/>
</dbReference>
<dbReference type="PANTHER" id="PTHR24422:SF10">
    <property type="entry name" value="CHEMOTAXIS PROTEIN METHYLTRANSFERASE 2"/>
    <property type="match status" value="1"/>
</dbReference>
<dbReference type="Gene3D" id="1.10.287.950">
    <property type="entry name" value="Methyl-accepting chemotaxis protein"/>
    <property type="match status" value="1"/>
</dbReference>
<dbReference type="SUPFAM" id="SSF58104">
    <property type="entry name" value="Methyl-accepting chemotaxis protein (MCP) signaling domain"/>
    <property type="match status" value="1"/>
</dbReference>
<dbReference type="Pfam" id="PF08447">
    <property type="entry name" value="PAS_3"/>
    <property type="match status" value="1"/>
</dbReference>
<dbReference type="SUPFAM" id="SSF55785">
    <property type="entry name" value="PYP-like sensor domain (PAS domain)"/>
    <property type="match status" value="2"/>
</dbReference>
<dbReference type="InterPro" id="IPR004089">
    <property type="entry name" value="MCPsignal_dom"/>
</dbReference>
<dbReference type="eggNOG" id="COG0840">
    <property type="taxonomic scope" value="Bacteria"/>
</dbReference>
<dbReference type="InterPro" id="IPR000014">
    <property type="entry name" value="PAS"/>
</dbReference>
<evidence type="ECO:0000313" key="7">
    <source>
        <dbReference type="Proteomes" id="UP000026923"/>
    </source>
</evidence>
<keyword evidence="2" id="KW-0807">Transducer</keyword>
<dbReference type="Pfam" id="PF00015">
    <property type="entry name" value="MCPsignal"/>
    <property type="match status" value="1"/>
</dbReference>